<dbReference type="GO" id="GO:0003676">
    <property type="term" value="F:nucleic acid binding"/>
    <property type="evidence" value="ECO:0007669"/>
    <property type="project" value="InterPro"/>
</dbReference>
<keyword evidence="2" id="KW-0378">Hydrolase</keyword>
<dbReference type="Proteomes" id="UP000236291">
    <property type="component" value="Unassembled WGS sequence"/>
</dbReference>
<dbReference type="SUPFAM" id="SSF53098">
    <property type="entry name" value="Ribonuclease H-like"/>
    <property type="match status" value="1"/>
</dbReference>
<evidence type="ECO:0000313" key="5">
    <source>
        <dbReference type="EMBL" id="PNY03330.1"/>
    </source>
</evidence>
<dbReference type="AlphaFoldDB" id="A0A2K3NJX0"/>
<dbReference type="PANTHER" id="PTHR13620:SF59">
    <property type="entry name" value="POLYNUCLEOTIDYL TRANSFERASE, RIBONUCLEASE H-LIKE SUPERFAMILY PROTEIN"/>
    <property type="match status" value="1"/>
</dbReference>
<protein>
    <submittedName>
        <fullName evidence="5">Polynucleotidyl transferase ribonuclease H-like superfamily protein</fullName>
    </submittedName>
</protein>
<feature type="domain" description="3'-5' exonuclease" evidence="4">
    <location>
        <begin position="121"/>
        <end position="241"/>
    </location>
</feature>
<dbReference type="GO" id="GO:0006139">
    <property type="term" value="P:nucleobase-containing compound metabolic process"/>
    <property type="evidence" value="ECO:0007669"/>
    <property type="project" value="InterPro"/>
</dbReference>
<comment type="caution">
    <text evidence="5">The sequence shown here is derived from an EMBL/GenBank/DDBJ whole genome shotgun (WGS) entry which is preliminary data.</text>
</comment>
<reference evidence="5 6" key="1">
    <citation type="journal article" date="2014" name="Am. J. Bot.">
        <title>Genome assembly and annotation for red clover (Trifolium pratense; Fabaceae).</title>
        <authorList>
            <person name="Istvanek J."/>
            <person name="Jaros M."/>
            <person name="Krenek A."/>
            <person name="Repkova J."/>
        </authorList>
    </citation>
    <scope>NUCLEOTIDE SEQUENCE [LARGE SCALE GENOMIC DNA]</scope>
    <source>
        <strain evidence="6">cv. Tatra</strain>
        <tissue evidence="5">Young leaves</tissue>
    </source>
</reference>
<accession>A0A2K3NJX0</accession>
<evidence type="ECO:0000259" key="4">
    <source>
        <dbReference type="Pfam" id="PF01612"/>
    </source>
</evidence>
<gene>
    <name evidence="5" type="ORF">L195_g026657</name>
</gene>
<dbReference type="InterPro" id="IPR051132">
    <property type="entry name" value="3-5_Exonuclease_domain"/>
</dbReference>
<dbReference type="GO" id="GO:0005737">
    <property type="term" value="C:cytoplasm"/>
    <property type="evidence" value="ECO:0007669"/>
    <property type="project" value="TreeGrafter"/>
</dbReference>
<dbReference type="InterPro" id="IPR012337">
    <property type="entry name" value="RNaseH-like_sf"/>
</dbReference>
<organism evidence="5 6">
    <name type="scientific">Trifolium pratense</name>
    <name type="common">Red clover</name>
    <dbReference type="NCBI Taxonomy" id="57577"/>
    <lineage>
        <taxon>Eukaryota</taxon>
        <taxon>Viridiplantae</taxon>
        <taxon>Streptophyta</taxon>
        <taxon>Embryophyta</taxon>
        <taxon>Tracheophyta</taxon>
        <taxon>Spermatophyta</taxon>
        <taxon>Magnoliopsida</taxon>
        <taxon>eudicotyledons</taxon>
        <taxon>Gunneridae</taxon>
        <taxon>Pentapetalae</taxon>
        <taxon>rosids</taxon>
        <taxon>fabids</taxon>
        <taxon>Fabales</taxon>
        <taxon>Fabaceae</taxon>
        <taxon>Papilionoideae</taxon>
        <taxon>50 kb inversion clade</taxon>
        <taxon>NPAAA clade</taxon>
        <taxon>Hologalegina</taxon>
        <taxon>IRL clade</taxon>
        <taxon>Trifolieae</taxon>
        <taxon>Trifolium</taxon>
    </lineage>
</organism>
<name>A0A2K3NJX0_TRIPR</name>
<evidence type="ECO:0000256" key="1">
    <source>
        <dbReference type="ARBA" id="ARBA00022722"/>
    </source>
</evidence>
<evidence type="ECO:0000256" key="3">
    <source>
        <dbReference type="SAM" id="MobiDB-lite"/>
    </source>
</evidence>
<dbReference type="GO" id="GO:0016740">
    <property type="term" value="F:transferase activity"/>
    <property type="evidence" value="ECO:0007669"/>
    <property type="project" value="UniProtKB-KW"/>
</dbReference>
<dbReference type="GO" id="GO:0008408">
    <property type="term" value="F:3'-5' exonuclease activity"/>
    <property type="evidence" value="ECO:0007669"/>
    <property type="project" value="InterPro"/>
</dbReference>
<evidence type="ECO:0000313" key="6">
    <source>
        <dbReference type="Proteomes" id="UP000236291"/>
    </source>
</evidence>
<keyword evidence="5" id="KW-0808">Transferase</keyword>
<feature type="region of interest" description="Disordered" evidence="3">
    <location>
        <begin position="85"/>
        <end position="112"/>
    </location>
</feature>
<sequence length="257" mass="29492">MASYIVLAEPPEQNLRRYVVYVGEDSIDATYHQGNSTKPRIIVTVTATASAVTQWLSTVLRQHRQTLSAHQLVVGLGVQWTNYRNNNNTSTTTTTASTSTRNNNNNNNNNNQNHFTTDTLQLCIGNECLIFQLKHADMIPENLRKLLLHRDNTFVGFWNNGDRWRLSRSKHCLELFRYPMDLRYKAYIICNENLSLANLDEIALKCLGFQVEQRTDTAMSNWGQLNLDLDQIAYASIDAFCAYKMGVSIEAWRYKDD</sequence>
<dbReference type="Pfam" id="PF01612">
    <property type="entry name" value="DNA_pol_A_exo1"/>
    <property type="match status" value="1"/>
</dbReference>
<reference evidence="5 6" key="2">
    <citation type="journal article" date="2017" name="Front. Plant Sci.">
        <title>Gene Classification and Mining of Molecular Markers Useful in Red Clover (Trifolium pratense) Breeding.</title>
        <authorList>
            <person name="Istvanek J."/>
            <person name="Dluhosova J."/>
            <person name="Dluhos P."/>
            <person name="Patkova L."/>
            <person name="Nedelnik J."/>
            <person name="Repkova J."/>
        </authorList>
    </citation>
    <scope>NUCLEOTIDE SEQUENCE [LARGE SCALE GENOMIC DNA]</scope>
    <source>
        <strain evidence="6">cv. Tatra</strain>
        <tissue evidence="5">Young leaves</tissue>
    </source>
</reference>
<dbReference type="InterPro" id="IPR002562">
    <property type="entry name" value="3'-5'_exonuclease_dom"/>
</dbReference>
<keyword evidence="1" id="KW-0540">Nuclease</keyword>
<dbReference type="Gene3D" id="3.30.420.10">
    <property type="entry name" value="Ribonuclease H-like superfamily/Ribonuclease H"/>
    <property type="match status" value="1"/>
</dbReference>
<dbReference type="PANTHER" id="PTHR13620">
    <property type="entry name" value="3-5 EXONUCLEASE"/>
    <property type="match status" value="1"/>
</dbReference>
<dbReference type="STRING" id="57577.A0A2K3NJX0"/>
<dbReference type="InterPro" id="IPR036397">
    <property type="entry name" value="RNaseH_sf"/>
</dbReference>
<proteinExistence type="predicted"/>
<dbReference type="GO" id="GO:0005634">
    <property type="term" value="C:nucleus"/>
    <property type="evidence" value="ECO:0007669"/>
    <property type="project" value="TreeGrafter"/>
</dbReference>
<dbReference type="EMBL" id="ASHM01022493">
    <property type="protein sequence ID" value="PNY03330.1"/>
    <property type="molecule type" value="Genomic_DNA"/>
</dbReference>
<evidence type="ECO:0000256" key="2">
    <source>
        <dbReference type="ARBA" id="ARBA00022801"/>
    </source>
</evidence>